<feature type="compositionally biased region" description="Basic and acidic residues" evidence="1">
    <location>
        <begin position="655"/>
        <end position="667"/>
    </location>
</feature>
<dbReference type="OrthoDB" id="5030973at2759"/>
<proteinExistence type="predicted"/>
<feature type="compositionally biased region" description="Basic and acidic residues" evidence="1">
    <location>
        <begin position="442"/>
        <end position="454"/>
    </location>
</feature>
<reference evidence="4 5" key="1">
    <citation type="submission" date="2016-04" db="EMBL/GenBank/DDBJ databases">
        <title>A degradative enzymes factory behind the ericoid mycorrhizal symbiosis.</title>
        <authorList>
            <consortium name="DOE Joint Genome Institute"/>
            <person name="Martino E."/>
            <person name="Morin E."/>
            <person name="Grelet G."/>
            <person name="Kuo A."/>
            <person name="Kohler A."/>
            <person name="Daghino S."/>
            <person name="Barry K."/>
            <person name="Choi C."/>
            <person name="Cichocki N."/>
            <person name="Clum A."/>
            <person name="Copeland A."/>
            <person name="Hainaut M."/>
            <person name="Haridas S."/>
            <person name="Labutti K."/>
            <person name="Lindquist E."/>
            <person name="Lipzen A."/>
            <person name="Khouja H.-R."/>
            <person name="Murat C."/>
            <person name="Ohm R."/>
            <person name="Olson A."/>
            <person name="Spatafora J."/>
            <person name="Veneault-Fourrey C."/>
            <person name="Henrissat B."/>
            <person name="Grigoriev I."/>
            <person name="Martin F."/>
            <person name="Perotto S."/>
        </authorList>
    </citation>
    <scope>NUCLEOTIDE SEQUENCE [LARGE SCALE GENOMIC DNA]</scope>
    <source>
        <strain evidence="4 5">F</strain>
    </source>
</reference>
<feature type="transmembrane region" description="Helical" evidence="2">
    <location>
        <begin position="1112"/>
        <end position="1130"/>
    </location>
</feature>
<feature type="compositionally biased region" description="Polar residues" evidence="1">
    <location>
        <begin position="328"/>
        <end position="348"/>
    </location>
</feature>
<dbReference type="InterPro" id="IPR046529">
    <property type="entry name" value="DUF6594"/>
</dbReference>
<evidence type="ECO:0000256" key="1">
    <source>
        <dbReference type="SAM" id="MobiDB-lite"/>
    </source>
</evidence>
<feature type="compositionally biased region" description="Polar residues" evidence="1">
    <location>
        <begin position="402"/>
        <end position="413"/>
    </location>
</feature>
<feature type="compositionally biased region" description="Basic and acidic residues" evidence="1">
    <location>
        <begin position="414"/>
        <end position="434"/>
    </location>
</feature>
<feature type="transmembrane region" description="Helical" evidence="2">
    <location>
        <begin position="1136"/>
        <end position="1153"/>
    </location>
</feature>
<feature type="compositionally biased region" description="Basic residues" evidence="1">
    <location>
        <begin position="369"/>
        <end position="379"/>
    </location>
</feature>
<feature type="region of interest" description="Disordered" evidence="1">
    <location>
        <begin position="274"/>
        <end position="459"/>
    </location>
</feature>
<accession>A0A2J6QS72</accession>
<name>A0A2J6QS72_HYAVF</name>
<gene>
    <name evidence="4" type="ORF">L207DRAFT_574509</name>
</gene>
<feature type="compositionally biased region" description="Basic and acidic residues" evidence="1">
    <location>
        <begin position="392"/>
        <end position="401"/>
    </location>
</feature>
<feature type="compositionally biased region" description="Basic and acidic residues" evidence="1">
    <location>
        <begin position="516"/>
        <end position="535"/>
    </location>
</feature>
<feature type="compositionally biased region" description="Low complexity" evidence="1">
    <location>
        <begin position="788"/>
        <end position="798"/>
    </location>
</feature>
<evidence type="ECO:0000313" key="4">
    <source>
        <dbReference type="EMBL" id="PMD29111.1"/>
    </source>
</evidence>
<feature type="compositionally biased region" description="Basic residues" evidence="1">
    <location>
        <begin position="752"/>
        <end position="761"/>
    </location>
</feature>
<dbReference type="EMBL" id="KZ613978">
    <property type="protein sequence ID" value="PMD29111.1"/>
    <property type="molecule type" value="Genomic_DNA"/>
</dbReference>
<dbReference type="Proteomes" id="UP000235786">
    <property type="component" value="Unassembled WGS sequence"/>
</dbReference>
<keyword evidence="2" id="KW-0472">Membrane</keyword>
<evidence type="ECO:0000256" key="2">
    <source>
        <dbReference type="SAM" id="Phobius"/>
    </source>
</evidence>
<organism evidence="4 5">
    <name type="scientific">Hyaloscypha variabilis (strain UAMH 11265 / GT02V1 / F)</name>
    <name type="common">Meliniomyces variabilis</name>
    <dbReference type="NCBI Taxonomy" id="1149755"/>
    <lineage>
        <taxon>Eukaryota</taxon>
        <taxon>Fungi</taxon>
        <taxon>Dikarya</taxon>
        <taxon>Ascomycota</taxon>
        <taxon>Pezizomycotina</taxon>
        <taxon>Leotiomycetes</taxon>
        <taxon>Helotiales</taxon>
        <taxon>Hyaloscyphaceae</taxon>
        <taxon>Hyaloscypha</taxon>
        <taxon>Hyaloscypha variabilis</taxon>
    </lineage>
</organism>
<feature type="region of interest" description="Disordered" evidence="1">
    <location>
        <begin position="1"/>
        <end position="42"/>
    </location>
</feature>
<evidence type="ECO:0000259" key="3">
    <source>
        <dbReference type="Pfam" id="PF20237"/>
    </source>
</evidence>
<feature type="domain" description="DUF6594" evidence="3">
    <location>
        <begin position="887"/>
        <end position="1149"/>
    </location>
</feature>
<dbReference type="Pfam" id="PF20237">
    <property type="entry name" value="DUF6594"/>
    <property type="match status" value="1"/>
</dbReference>
<feature type="transmembrane region" description="Helical" evidence="2">
    <location>
        <begin position="1085"/>
        <end position="1105"/>
    </location>
</feature>
<feature type="compositionally biased region" description="Polar residues" evidence="1">
    <location>
        <begin position="615"/>
        <end position="624"/>
    </location>
</feature>
<dbReference type="AlphaFoldDB" id="A0A2J6QS72"/>
<keyword evidence="2" id="KW-1133">Transmembrane helix</keyword>
<keyword evidence="5" id="KW-1185">Reference proteome</keyword>
<feature type="compositionally biased region" description="Basic and acidic residues" evidence="1">
    <location>
        <begin position="799"/>
        <end position="808"/>
    </location>
</feature>
<keyword evidence="2" id="KW-0812">Transmembrane</keyword>
<sequence length="1155" mass="127295">MRMTEPGNSIGKRSRFVIKNPGDSIEEGSRTVTKNPGDSVGEGSRIVIQNPDSQTASLRIEVVSVVHGSLTTSGAAASLVVLEFILRPRQLKERIKSAVVTVQVESFSDSPMLAPQVRGFAPQGIYQVFQNESAVAKTARGGLPSQEQQQTYTKQSGTRIVGLAQLVERNFGEPNAVSWVLDENESQKDGIEASLRTAILFKRPGKEKFKLIIRIKTKCDRSFFASNFYGDPGEWAPPFIPFDPTARPISAAKIDRLNLEKEDLRKLGRVAALRSIGPTNGGDPAPQAADVPKRTPTQQPPTQEPPELPNQRTSEPPAQQPPTQEPSKSPNQRTSEPPDQQPTVQGSSDLPIEEPSNRLAEDYSFSTKKDKKRANKSKKSAGGFYGLLTGVDTKDNGRRQSAEQSEGASAQKSEPQDDRKTAVDIDAFDDLRNDDGDDERVDAEKSKKSKRDNEGFFDDDLDFSTTIAAGLQASGFDSNIVIDDPLFRRRDSPPGSKNFKPHRAPFAETVSDLTEIGDKSKKIDEHDESDSKHNELGQSAAQPDGASAQELEEPSNLPTQLFFPKRRSRPTAWKSSKEYKPLYLVESNRRGSTAQPEMEEDHNSDAAGAAETATKHNNLGQSVAQPGGASGQPSLVDPMTKDRSSYLLQSSPKPKKSEDLVSADQDKGGSAGKPESPESRKISVPADAFEDSSVAEKVEESEGYSEPRKLSKKEQRKPKKAARQQSQEEETTPSITEEIVEDPESYFETPKKSKKNKKKYERKPSPSSLLTFLAGGEQHESPAPSITSSSELGRSSSEGSRDQSKQKSELLLQKPSFQPDVHEISADETSSLESESEEAKYHAATPPYNPAADLSDELVAAVESSGSTKDQILFKFSTGLYSNSSRKYKIFETLTCLNLYNYQDRLTKLDENIRQAVTHHAEIPLEYKMELAIVLREYHEAIKAYKELTTLVELEDKDAKDAHFTLESTLKDNSYKFNIDDKRMCDVRARPPSDPVRIHVQWFLDILSGKISADSSFVYRLLNNLSGKSSEYSSFVQRLLSEHGPSYANEVLARVPPESVVPDLTLKPILEAGKITETANTFSRFIVSLVGGVFLLAPMCELTYVNSVKWRLISVVLWVLFFSFAIAASSKATNQELLLATAAYAAVLVVFIGKT</sequence>
<evidence type="ECO:0000313" key="5">
    <source>
        <dbReference type="Proteomes" id="UP000235786"/>
    </source>
</evidence>
<feature type="region of interest" description="Disordered" evidence="1">
    <location>
        <begin position="483"/>
        <end position="848"/>
    </location>
</feature>
<protein>
    <recommendedName>
        <fullName evidence="3">DUF6594 domain-containing protein</fullName>
    </recommendedName>
</protein>
<feature type="compositionally biased region" description="Pro residues" evidence="1">
    <location>
        <begin position="298"/>
        <end position="308"/>
    </location>
</feature>
<feature type="compositionally biased region" description="Basic and acidic residues" evidence="1">
    <location>
        <begin position="694"/>
        <end position="713"/>
    </location>
</feature>